<reference evidence="1 2" key="2">
    <citation type="submission" date="2019-04" db="EMBL/GenBank/DDBJ databases">
        <title>The genome sequence of big-headed turtle.</title>
        <authorList>
            <person name="Gong S."/>
        </authorList>
    </citation>
    <scope>NUCLEOTIDE SEQUENCE [LARGE SCALE GENOMIC DNA]</scope>
    <source>
        <strain evidence="1">DO16091913</strain>
        <tissue evidence="1">Muscle</tissue>
    </source>
</reference>
<keyword evidence="2" id="KW-1185">Reference proteome</keyword>
<sequence length="167" mass="18653">MQEPKSTRSFRKRYPEPPGKGQIDLFAFPVVSQKRPFALSHLPLTKEDFASATRVSAQEIARAPPPVSAERRANAEIQLAISLMQGKLTPVSSFFSPLCRVWDAGCRGDSWPCRVYSPLWGNNTLPIEWAHGWLEMWHIGISLPPPPVSAGCWRRGTIQSFSQLPVS</sequence>
<protein>
    <submittedName>
        <fullName evidence="1">Centromere protein S</fullName>
    </submittedName>
</protein>
<evidence type="ECO:0000313" key="2">
    <source>
        <dbReference type="Proteomes" id="UP000297703"/>
    </source>
</evidence>
<comment type="caution">
    <text evidence="1">The sequence shown here is derived from an EMBL/GenBank/DDBJ whole genome shotgun (WGS) entry which is preliminary data.</text>
</comment>
<dbReference type="Proteomes" id="UP000297703">
    <property type="component" value="Unassembled WGS sequence"/>
</dbReference>
<accession>A0A4D9EXZ4</accession>
<organism evidence="1 2">
    <name type="scientific">Platysternon megacephalum</name>
    <name type="common">big-headed turtle</name>
    <dbReference type="NCBI Taxonomy" id="55544"/>
    <lineage>
        <taxon>Eukaryota</taxon>
        <taxon>Metazoa</taxon>
        <taxon>Chordata</taxon>
        <taxon>Craniata</taxon>
        <taxon>Vertebrata</taxon>
        <taxon>Euteleostomi</taxon>
        <taxon>Archelosauria</taxon>
        <taxon>Testudinata</taxon>
        <taxon>Testudines</taxon>
        <taxon>Cryptodira</taxon>
        <taxon>Durocryptodira</taxon>
        <taxon>Testudinoidea</taxon>
        <taxon>Platysternidae</taxon>
        <taxon>Platysternon</taxon>
    </lineage>
</organism>
<reference evidence="1 2" key="1">
    <citation type="submission" date="2019-04" db="EMBL/GenBank/DDBJ databases">
        <title>Draft genome of the big-headed turtle Platysternon megacephalum.</title>
        <authorList>
            <person name="Gong S."/>
        </authorList>
    </citation>
    <scope>NUCLEOTIDE SEQUENCE [LARGE SCALE GENOMIC DNA]</scope>
    <source>
        <strain evidence="1">DO16091913</strain>
        <tissue evidence="1">Muscle</tissue>
    </source>
</reference>
<dbReference type="AlphaFoldDB" id="A0A4D9EXZ4"/>
<name>A0A4D9EXZ4_9SAUR</name>
<proteinExistence type="predicted"/>
<evidence type="ECO:0000313" key="1">
    <source>
        <dbReference type="EMBL" id="TFK14165.1"/>
    </source>
</evidence>
<dbReference type="EMBL" id="QXTE01000013">
    <property type="protein sequence ID" value="TFK14165.1"/>
    <property type="molecule type" value="Genomic_DNA"/>
</dbReference>
<gene>
    <name evidence="1" type="ORF">DR999_PMT02611</name>
</gene>